<evidence type="ECO:0000256" key="1">
    <source>
        <dbReference type="ARBA" id="ARBA00004651"/>
    </source>
</evidence>
<keyword evidence="2" id="KW-1003">Cell membrane</keyword>
<feature type="transmembrane region" description="Helical" evidence="6">
    <location>
        <begin position="241"/>
        <end position="261"/>
    </location>
</feature>
<evidence type="ECO:0000256" key="3">
    <source>
        <dbReference type="ARBA" id="ARBA00022692"/>
    </source>
</evidence>
<feature type="transmembrane region" description="Helical" evidence="6">
    <location>
        <begin position="312"/>
        <end position="335"/>
    </location>
</feature>
<dbReference type="InterPro" id="IPR050545">
    <property type="entry name" value="Mycobact_MmpL"/>
</dbReference>
<accession>A0A381TDP2</accession>
<evidence type="ECO:0000256" key="5">
    <source>
        <dbReference type="ARBA" id="ARBA00023136"/>
    </source>
</evidence>
<sequence>MKKTIQKAIYKLLDHPRITLFTLALVTVIFGSFLKDLRLEFSIEQLFTQDDPRVERFLQFRDEFSGVDNILFLIYESNNPFSKENLDKNRQLIESLETIDGVESVTSLTNLELFTEGGDYLLQPVYERIPYDTDSLLMAKKTIMQSELVRNYIISADGKMASIMIEIDSDYNDYDGRKRILSEIDQFQMVVDWKWHQAGLPVIRTRYVQYMIQDNIRFLFPVALVISILLALLFRSFAGVLLPLIVIGLTIIWTVGLMAKMGIDINIISYMIPTLLMIISVSDSVHFMVKYFQALHEFGHRREALFQTIKKIGTALMLTSVTTAVGFGALSFVNIKIVSEFGIFTAIGVFFAFIISILFLPSMFMLMKQTADDKLIIYNVGVRVKVVQKISTLVRAYPKHIIISWCFIACIGTWGAVKINPHSKLLEDLRPGNKLLDDMKVAENRMGAILPVEIILEIMNDGPYEDIQDVEVMQFLDRVGAFMSAIPEIGKVMSVTQYIKEIHQAMNDGDPAFYHVPNSRNLISQYMLLYESEFETFFNLDYTKLRIAAQIKDIDSRRSAEIEEEINNFIMANAPSGVKAEVTGTAFIALRTNNYLVRNLAGSFFIAFIVVTLLMAILFRSVKMALISVVPNIIPMMMMAAVMGFFQVSLRPSTAMTFAIAFGIAVDDTLHYLTRYRMELSDRHYQKANDATMMSTGVAMMSTTAILVSGFMVLTLSEFTFSIQFGILSSITILSALIGDLTFLPALLSQVKPEIKQLKN</sequence>
<dbReference type="EMBL" id="UINC01004132">
    <property type="protein sequence ID" value="SVA12053.1"/>
    <property type="molecule type" value="Genomic_DNA"/>
</dbReference>
<feature type="transmembrane region" description="Helical" evidence="6">
    <location>
        <begin position="216"/>
        <end position="234"/>
    </location>
</feature>
<feature type="transmembrane region" description="Helical" evidence="6">
    <location>
        <begin position="341"/>
        <end position="360"/>
    </location>
</feature>
<feature type="transmembrane region" description="Helical" evidence="6">
    <location>
        <begin position="694"/>
        <end position="717"/>
    </location>
</feature>
<keyword evidence="4 6" id="KW-1133">Transmembrane helix</keyword>
<dbReference type="SUPFAM" id="SSF82866">
    <property type="entry name" value="Multidrug efflux transporter AcrB transmembrane domain"/>
    <property type="match status" value="2"/>
</dbReference>
<dbReference type="PROSITE" id="PS50156">
    <property type="entry name" value="SSD"/>
    <property type="match status" value="2"/>
</dbReference>
<dbReference type="GO" id="GO:0005886">
    <property type="term" value="C:plasma membrane"/>
    <property type="evidence" value="ECO:0007669"/>
    <property type="project" value="UniProtKB-SubCell"/>
</dbReference>
<dbReference type="PANTHER" id="PTHR33406:SF12">
    <property type="entry name" value="BLR2997 PROTEIN"/>
    <property type="match status" value="1"/>
</dbReference>
<keyword evidence="3 6" id="KW-0812">Transmembrane</keyword>
<evidence type="ECO:0000313" key="8">
    <source>
        <dbReference type="EMBL" id="SVA12053.1"/>
    </source>
</evidence>
<name>A0A381TDP2_9ZZZZ</name>
<dbReference type="Gene3D" id="1.20.1640.10">
    <property type="entry name" value="Multidrug efflux transporter AcrB transmembrane domain"/>
    <property type="match status" value="2"/>
</dbReference>
<keyword evidence="5 6" id="KW-0472">Membrane</keyword>
<dbReference type="Pfam" id="PF03176">
    <property type="entry name" value="MMPL"/>
    <property type="match status" value="2"/>
</dbReference>
<evidence type="ECO:0000259" key="7">
    <source>
        <dbReference type="PROSITE" id="PS50156"/>
    </source>
</evidence>
<feature type="transmembrane region" description="Helical" evidence="6">
    <location>
        <begin position="654"/>
        <end position="673"/>
    </location>
</feature>
<feature type="transmembrane region" description="Helical" evidence="6">
    <location>
        <begin position="723"/>
        <end position="748"/>
    </location>
</feature>
<protein>
    <recommendedName>
        <fullName evidence="7">SSD domain-containing protein</fullName>
    </recommendedName>
</protein>
<dbReference type="InterPro" id="IPR000731">
    <property type="entry name" value="SSD"/>
</dbReference>
<feature type="transmembrane region" description="Helical" evidence="6">
    <location>
        <begin position="626"/>
        <end position="648"/>
    </location>
</feature>
<comment type="subcellular location">
    <subcellularLocation>
        <location evidence="1">Cell membrane</location>
        <topology evidence="1">Multi-pass membrane protein</topology>
    </subcellularLocation>
</comment>
<feature type="domain" description="SSD" evidence="7">
    <location>
        <begin position="600"/>
        <end position="750"/>
    </location>
</feature>
<dbReference type="InterPro" id="IPR004869">
    <property type="entry name" value="MMPL_dom"/>
</dbReference>
<evidence type="ECO:0000256" key="6">
    <source>
        <dbReference type="SAM" id="Phobius"/>
    </source>
</evidence>
<proteinExistence type="predicted"/>
<gene>
    <name evidence="8" type="ORF">METZ01_LOCUS64907</name>
</gene>
<organism evidence="8">
    <name type="scientific">marine metagenome</name>
    <dbReference type="NCBI Taxonomy" id="408172"/>
    <lineage>
        <taxon>unclassified sequences</taxon>
        <taxon>metagenomes</taxon>
        <taxon>ecological metagenomes</taxon>
    </lineage>
</organism>
<feature type="domain" description="SSD" evidence="7">
    <location>
        <begin position="244"/>
        <end position="366"/>
    </location>
</feature>
<reference evidence="8" key="1">
    <citation type="submission" date="2018-05" db="EMBL/GenBank/DDBJ databases">
        <authorList>
            <person name="Lanie J.A."/>
            <person name="Ng W.-L."/>
            <person name="Kazmierczak K.M."/>
            <person name="Andrzejewski T.M."/>
            <person name="Davidsen T.M."/>
            <person name="Wayne K.J."/>
            <person name="Tettelin H."/>
            <person name="Glass J.I."/>
            <person name="Rusch D."/>
            <person name="Podicherti R."/>
            <person name="Tsui H.-C.T."/>
            <person name="Winkler M.E."/>
        </authorList>
    </citation>
    <scope>NUCLEOTIDE SEQUENCE</scope>
</reference>
<evidence type="ECO:0000256" key="2">
    <source>
        <dbReference type="ARBA" id="ARBA00022475"/>
    </source>
</evidence>
<dbReference type="PANTHER" id="PTHR33406">
    <property type="entry name" value="MEMBRANE PROTEIN MJ1562-RELATED"/>
    <property type="match status" value="1"/>
</dbReference>
<feature type="transmembrane region" description="Helical" evidence="6">
    <location>
        <begin position="600"/>
        <end position="619"/>
    </location>
</feature>
<feature type="transmembrane region" description="Helical" evidence="6">
    <location>
        <begin position="267"/>
        <end position="292"/>
    </location>
</feature>
<evidence type="ECO:0000256" key="4">
    <source>
        <dbReference type="ARBA" id="ARBA00022989"/>
    </source>
</evidence>
<dbReference type="AlphaFoldDB" id="A0A381TDP2"/>